<dbReference type="Pfam" id="PF23795">
    <property type="entry name" value="SH3_YKFC_2nd"/>
    <property type="match status" value="1"/>
</dbReference>
<evidence type="ECO:0000256" key="3">
    <source>
        <dbReference type="ARBA" id="ARBA00022801"/>
    </source>
</evidence>
<dbReference type="Proteomes" id="UP001235840">
    <property type="component" value="Unassembled WGS sequence"/>
</dbReference>
<gene>
    <name evidence="6" type="ORF">J2S11_000169</name>
</gene>
<organism evidence="6 7">
    <name type="scientific">Caldalkalibacillus horti</name>
    <dbReference type="NCBI Taxonomy" id="77523"/>
    <lineage>
        <taxon>Bacteria</taxon>
        <taxon>Bacillati</taxon>
        <taxon>Bacillota</taxon>
        <taxon>Bacilli</taxon>
        <taxon>Bacillales</taxon>
        <taxon>Bacillaceae</taxon>
        <taxon>Caldalkalibacillus</taxon>
    </lineage>
</organism>
<dbReference type="PANTHER" id="PTHR47053">
    <property type="entry name" value="MUREIN DD-ENDOPEPTIDASE MEPH-RELATED"/>
    <property type="match status" value="1"/>
</dbReference>
<protein>
    <submittedName>
        <fullName evidence="6">Cell wall-associated NlpC family hydrolase</fullName>
    </submittedName>
</protein>
<keyword evidence="3 6" id="KW-0378">Hydrolase</keyword>
<accession>A0ABT9VTQ6</accession>
<keyword evidence="2" id="KW-0645">Protease</keyword>
<dbReference type="RefSeq" id="WP_370875411.1">
    <property type="nucleotide sequence ID" value="NZ_BAAADK010000009.1"/>
</dbReference>
<evidence type="ECO:0000256" key="4">
    <source>
        <dbReference type="ARBA" id="ARBA00022807"/>
    </source>
</evidence>
<dbReference type="InterPro" id="IPR057812">
    <property type="entry name" value="SH3_YKFC_2nd"/>
</dbReference>
<name>A0ABT9VTQ6_9BACI</name>
<dbReference type="GO" id="GO:0016787">
    <property type="term" value="F:hydrolase activity"/>
    <property type="evidence" value="ECO:0007669"/>
    <property type="project" value="UniProtKB-KW"/>
</dbReference>
<proteinExistence type="inferred from homology"/>
<keyword evidence="7" id="KW-1185">Reference proteome</keyword>
<evidence type="ECO:0000259" key="5">
    <source>
        <dbReference type="PROSITE" id="PS51935"/>
    </source>
</evidence>
<dbReference type="PANTHER" id="PTHR47053:SF3">
    <property type="entry name" value="GAMMA-D-GLUTAMYL-L-LYSINE DIPEPTIDYL-PEPTIDASE"/>
    <property type="match status" value="1"/>
</dbReference>
<dbReference type="Pfam" id="PF00877">
    <property type="entry name" value="NLPC_P60"/>
    <property type="match status" value="1"/>
</dbReference>
<comment type="caution">
    <text evidence="6">The sequence shown here is derived from an EMBL/GenBank/DDBJ whole genome shotgun (WGS) entry which is preliminary data.</text>
</comment>
<dbReference type="InterPro" id="IPR038765">
    <property type="entry name" value="Papain-like_cys_pep_sf"/>
</dbReference>
<dbReference type="Gene3D" id="2.30.30.40">
    <property type="entry name" value="SH3 Domains"/>
    <property type="match status" value="1"/>
</dbReference>
<evidence type="ECO:0000313" key="6">
    <source>
        <dbReference type="EMBL" id="MDQ0164270.1"/>
    </source>
</evidence>
<keyword evidence="4" id="KW-0788">Thiol protease</keyword>
<evidence type="ECO:0000256" key="1">
    <source>
        <dbReference type="ARBA" id="ARBA00007074"/>
    </source>
</evidence>
<dbReference type="SUPFAM" id="SSF54001">
    <property type="entry name" value="Cysteine proteinases"/>
    <property type="match status" value="1"/>
</dbReference>
<dbReference type="Gene3D" id="3.90.1720.10">
    <property type="entry name" value="endopeptidase domain like (from Nostoc punctiforme)"/>
    <property type="match status" value="1"/>
</dbReference>
<dbReference type="InterPro" id="IPR000064">
    <property type="entry name" value="NLP_P60_dom"/>
</dbReference>
<comment type="similarity">
    <text evidence="1">Belongs to the peptidase C40 family.</text>
</comment>
<evidence type="ECO:0000313" key="7">
    <source>
        <dbReference type="Proteomes" id="UP001235840"/>
    </source>
</evidence>
<feature type="domain" description="NlpC/P60" evidence="5">
    <location>
        <begin position="217"/>
        <end position="341"/>
    </location>
</feature>
<sequence>MDQSKQEKGLKTMFVNVSVATVWTDPKRPRSIDQLNLQSPVDIEAWLGTMTTADRLELCERNIIQSQVLYGQKVIVTEEKEEWAHVWVPGQPSKKQKKGYPGWIPKKQLSESNDINIDVEFAESFIQVKSKQATIYLGEDSSGLQKSEKSMELSFQTRLPYIKEDTEWVYVRTLDGIQHIKKEEVHRVISSTVMGRKESSQFIELFRSDGLVANENAHNGQLLVGIGKQFLGLPYLWGGVSSFGYDCSGFVYSMHQALGTTIPRDASDQAKAGKQVDLEQLETGDLLFFAYEEGKGAVHHVGIYVEEGQMLHSPKTGKTIEIIPLAGTLYEKELCVARRFWE</sequence>
<dbReference type="InterPro" id="IPR051202">
    <property type="entry name" value="Peptidase_C40"/>
</dbReference>
<reference evidence="6 7" key="1">
    <citation type="submission" date="2023-07" db="EMBL/GenBank/DDBJ databases">
        <title>Genomic Encyclopedia of Type Strains, Phase IV (KMG-IV): sequencing the most valuable type-strain genomes for metagenomic binning, comparative biology and taxonomic classification.</title>
        <authorList>
            <person name="Goeker M."/>
        </authorList>
    </citation>
    <scope>NUCLEOTIDE SEQUENCE [LARGE SCALE GENOMIC DNA]</scope>
    <source>
        <strain evidence="6 7">DSM 12751</strain>
    </source>
</reference>
<evidence type="ECO:0000256" key="2">
    <source>
        <dbReference type="ARBA" id="ARBA00022670"/>
    </source>
</evidence>
<dbReference type="PROSITE" id="PS51935">
    <property type="entry name" value="NLPC_P60"/>
    <property type="match status" value="1"/>
</dbReference>
<dbReference type="EMBL" id="JAUSTY010000001">
    <property type="protein sequence ID" value="MDQ0164270.1"/>
    <property type="molecule type" value="Genomic_DNA"/>
</dbReference>